<evidence type="ECO:0000259" key="5">
    <source>
        <dbReference type="Pfam" id="PF13458"/>
    </source>
</evidence>
<dbReference type="Pfam" id="PF13458">
    <property type="entry name" value="Peripla_BP_6"/>
    <property type="match status" value="1"/>
</dbReference>
<dbReference type="Proteomes" id="UP001595729">
    <property type="component" value="Unassembled WGS sequence"/>
</dbReference>
<dbReference type="PRINTS" id="PR00337">
    <property type="entry name" value="LEUILEVALBP"/>
</dbReference>
<name>A0ABV7W8W6_9BURK</name>
<sequence length="385" mass="40197">MSIENGRPLNAGRRKTLGWMAACATTTAWPINALANNPLVVGQVAPFSGPQAVSGKAIHAGIKLCFEAVNARGGINGRPLKLVTRDDGQKPEETVRLTRELIAAESPVALMGTIGTANLEALHKDGVLQSARLSVVGASSGANSIVQASNIHVVKASYHDEVGHLFKQLSTNGLTRVGLMFQDDTFGQDVIAGAEAAARKHGIDIAARSGYARNTVAVERAVSELVAANVQAVLLAATTAPAIAFVRQYKAAGGKGTLYGLSVIDTDAVLGELGPDRARGYAFSVVTPLAQSTTLSVVREYQQLKAASKDADIRSRSMEGFIAAKALVRVLQGIGDPTPGRVTDALNAARSVDVGGFVLDFSDNKRAASSYVDFAMFGAGGRIFQ</sequence>
<keyword evidence="2" id="KW-0813">Transport</keyword>
<dbReference type="EMBL" id="JBHRXX010000010">
    <property type="protein sequence ID" value="MFC3686265.1"/>
    <property type="molecule type" value="Genomic_DNA"/>
</dbReference>
<accession>A0ABV7W8W6</accession>
<dbReference type="PANTHER" id="PTHR47235:SF1">
    <property type="entry name" value="BLR6548 PROTEIN"/>
    <property type="match status" value="1"/>
</dbReference>
<dbReference type="InterPro" id="IPR028082">
    <property type="entry name" value="Peripla_BP_I"/>
</dbReference>
<dbReference type="PANTHER" id="PTHR47235">
    <property type="entry name" value="BLR6548 PROTEIN"/>
    <property type="match status" value="1"/>
</dbReference>
<keyword evidence="7" id="KW-1185">Reference proteome</keyword>
<protein>
    <submittedName>
        <fullName evidence="6">ABC transporter substrate-binding protein</fullName>
    </submittedName>
</protein>
<evidence type="ECO:0000313" key="6">
    <source>
        <dbReference type="EMBL" id="MFC3686265.1"/>
    </source>
</evidence>
<keyword evidence="3" id="KW-0732">Signal</keyword>
<evidence type="ECO:0000256" key="3">
    <source>
        <dbReference type="ARBA" id="ARBA00022729"/>
    </source>
</evidence>
<evidence type="ECO:0000256" key="1">
    <source>
        <dbReference type="ARBA" id="ARBA00010062"/>
    </source>
</evidence>
<dbReference type="Gene3D" id="3.40.50.2300">
    <property type="match status" value="2"/>
</dbReference>
<dbReference type="RefSeq" id="WP_382178843.1">
    <property type="nucleotide sequence ID" value="NZ_JBHRXX010000010.1"/>
</dbReference>
<dbReference type="CDD" id="cd06326">
    <property type="entry name" value="PBP1_ABC_ligand_binding-like"/>
    <property type="match status" value="1"/>
</dbReference>
<dbReference type="InterPro" id="IPR028081">
    <property type="entry name" value="Leu-bd"/>
</dbReference>
<comment type="caution">
    <text evidence="6">The sequence shown here is derived from an EMBL/GenBank/DDBJ whole genome shotgun (WGS) entry which is preliminary data.</text>
</comment>
<keyword evidence="4" id="KW-0029">Amino-acid transport</keyword>
<comment type="similarity">
    <text evidence="1">Belongs to the leucine-binding protein family.</text>
</comment>
<organism evidence="6 7">
    <name type="scientific">Hydrogenophaga luteola</name>
    <dbReference type="NCBI Taxonomy" id="1591122"/>
    <lineage>
        <taxon>Bacteria</taxon>
        <taxon>Pseudomonadati</taxon>
        <taxon>Pseudomonadota</taxon>
        <taxon>Betaproteobacteria</taxon>
        <taxon>Burkholderiales</taxon>
        <taxon>Comamonadaceae</taxon>
        <taxon>Hydrogenophaga</taxon>
    </lineage>
</organism>
<reference evidence="7" key="1">
    <citation type="journal article" date="2019" name="Int. J. Syst. Evol. Microbiol.">
        <title>The Global Catalogue of Microorganisms (GCM) 10K type strain sequencing project: providing services to taxonomists for standard genome sequencing and annotation.</title>
        <authorList>
            <consortium name="The Broad Institute Genomics Platform"/>
            <consortium name="The Broad Institute Genome Sequencing Center for Infectious Disease"/>
            <person name="Wu L."/>
            <person name="Ma J."/>
        </authorList>
    </citation>
    <scope>NUCLEOTIDE SEQUENCE [LARGE SCALE GENOMIC DNA]</scope>
    <source>
        <strain evidence="7">KCTC 42501</strain>
    </source>
</reference>
<dbReference type="SUPFAM" id="SSF53822">
    <property type="entry name" value="Periplasmic binding protein-like I"/>
    <property type="match status" value="1"/>
</dbReference>
<evidence type="ECO:0000256" key="4">
    <source>
        <dbReference type="ARBA" id="ARBA00022970"/>
    </source>
</evidence>
<proteinExistence type="inferred from homology"/>
<dbReference type="InterPro" id="IPR000709">
    <property type="entry name" value="Leu_Ile_Val-bd"/>
</dbReference>
<feature type="domain" description="Leucine-binding protein" evidence="5">
    <location>
        <begin position="40"/>
        <end position="372"/>
    </location>
</feature>
<evidence type="ECO:0000256" key="2">
    <source>
        <dbReference type="ARBA" id="ARBA00022448"/>
    </source>
</evidence>
<gene>
    <name evidence="6" type="ORF">ACFOPI_21930</name>
</gene>
<evidence type="ECO:0000313" key="7">
    <source>
        <dbReference type="Proteomes" id="UP001595729"/>
    </source>
</evidence>